<organism evidence="5 6">
    <name type="scientific">Desulfurobacterium pacificum</name>
    <dbReference type="NCBI Taxonomy" id="240166"/>
    <lineage>
        <taxon>Bacteria</taxon>
        <taxon>Pseudomonadati</taxon>
        <taxon>Aquificota</taxon>
        <taxon>Aquificia</taxon>
        <taxon>Desulfurobacteriales</taxon>
        <taxon>Desulfurobacteriaceae</taxon>
        <taxon>Desulfurobacterium</taxon>
    </lineage>
</organism>
<evidence type="ECO:0000256" key="2">
    <source>
        <dbReference type="SAM" id="MobiDB-lite"/>
    </source>
</evidence>
<dbReference type="PANTHER" id="PTHR35038:SF6">
    <property type="entry name" value="SURFACE LOCALIZED DECAHEME CYTOCHROME C LIPOPROTEIN"/>
    <property type="match status" value="1"/>
</dbReference>
<evidence type="ECO:0000256" key="3">
    <source>
        <dbReference type="SAM" id="SignalP"/>
    </source>
</evidence>
<evidence type="ECO:0000313" key="5">
    <source>
        <dbReference type="EMBL" id="SMP18896.1"/>
    </source>
</evidence>
<feature type="chain" id="PRO_5047389269" evidence="3">
    <location>
        <begin position="21"/>
        <end position="548"/>
    </location>
</feature>
<feature type="signal peptide" evidence="3">
    <location>
        <begin position="1"/>
        <end position="20"/>
    </location>
</feature>
<dbReference type="Pfam" id="PF13435">
    <property type="entry name" value="Cytochrome_C554"/>
    <property type="match status" value="1"/>
</dbReference>
<feature type="region of interest" description="Disordered" evidence="2">
    <location>
        <begin position="24"/>
        <end position="60"/>
    </location>
</feature>
<dbReference type="InterPro" id="IPR023155">
    <property type="entry name" value="Cyt_c-552/4"/>
</dbReference>
<dbReference type="InterPro" id="IPR036280">
    <property type="entry name" value="Multihaem_cyt_sf"/>
</dbReference>
<dbReference type="PANTHER" id="PTHR35038">
    <property type="entry name" value="DISSIMILATORY SULFITE REDUCTASE SIRA"/>
    <property type="match status" value="1"/>
</dbReference>
<evidence type="ECO:0000259" key="4">
    <source>
        <dbReference type="Pfam" id="PF13435"/>
    </source>
</evidence>
<dbReference type="InterPro" id="IPR051829">
    <property type="entry name" value="Multiheme_Cytochr_ET"/>
</dbReference>
<evidence type="ECO:0000313" key="6">
    <source>
        <dbReference type="Proteomes" id="UP001157911"/>
    </source>
</evidence>
<reference evidence="5 6" key="1">
    <citation type="submission" date="2017-05" db="EMBL/GenBank/DDBJ databases">
        <authorList>
            <person name="Varghese N."/>
            <person name="Submissions S."/>
        </authorList>
    </citation>
    <scope>NUCLEOTIDE SEQUENCE [LARGE SCALE GENOMIC DNA]</scope>
    <source>
        <strain evidence="5 6">DSM 15522</strain>
    </source>
</reference>
<comment type="caution">
    <text evidence="5">The sequence shown here is derived from an EMBL/GenBank/DDBJ whole genome shotgun (WGS) entry which is preliminary data.</text>
</comment>
<dbReference type="RefSeq" id="WP_283401083.1">
    <property type="nucleotide sequence ID" value="NZ_FXUB01000006.1"/>
</dbReference>
<dbReference type="Pfam" id="PF13447">
    <property type="entry name" value="Multi-haem_cyto"/>
    <property type="match status" value="1"/>
</dbReference>
<dbReference type="EMBL" id="FXUB01000006">
    <property type="protein sequence ID" value="SMP18896.1"/>
    <property type="molecule type" value="Genomic_DNA"/>
</dbReference>
<protein>
    <submittedName>
        <fullName evidence="5">Cytochrome c554 and c-prime</fullName>
    </submittedName>
</protein>
<feature type="compositionally biased region" description="Pro residues" evidence="2">
    <location>
        <begin position="27"/>
        <end position="37"/>
    </location>
</feature>
<gene>
    <name evidence="5" type="ORF">SAMN06265339_1647</name>
</gene>
<feature type="domain" description="Cytochrome c-552/4" evidence="4">
    <location>
        <begin position="73"/>
        <end position="122"/>
    </location>
</feature>
<keyword evidence="1 3" id="KW-0732">Signal</keyword>
<dbReference type="Gene3D" id="1.20.850.10">
    <property type="entry name" value="Hydroxylamine Oxidoreductase, Chain A, domain 2"/>
    <property type="match status" value="1"/>
</dbReference>
<dbReference type="SUPFAM" id="SSF48695">
    <property type="entry name" value="Multiheme cytochromes"/>
    <property type="match status" value="1"/>
</dbReference>
<accession>A0ABY1NUV0</accession>
<proteinExistence type="predicted"/>
<dbReference type="Gene3D" id="1.10.780.10">
    <property type="entry name" value="Hydroxylamine Oxidoreductase, Chain A, domain 1"/>
    <property type="match status" value="1"/>
</dbReference>
<dbReference type="PROSITE" id="PS51257">
    <property type="entry name" value="PROKAR_LIPOPROTEIN"/>
    <property type="match status" value="1"/>
</dbReference>
<dbReference type="Proteomes" id="UP001157911">
    <property type="component" value="Unassembled WGS sequence"/>
</dbReference>
<evidence type="ECO:0000256" key="1">
    <source>
        <dbReference type="ARBA" id="ARBA00022729"/>
    </source>
</evidence>
<sequence>MRTSNVLKLAATFAALGFVASCGEQPAPAPQKQPAPTPEKTTQEKPKAETTTYRPKKENVPPAVKALLESNPYYKKLVSFKPSPAVSSKKCLSCHETETPGIVADWQHSMHAKAGVGCVDCHVVPKDYPTAFKKHKLQGANWTVAAAVSSVTCAKCHPLEVAEFLNSGHSRGAAQWVNTVSKHGKLMIKLAYEYESCKGYNPSLGLDPKFLMKGIRKDLPVARANEKTPKIADLVVANNCIQCHGGYVKLDRNGQPDPTTWPNDGIGTLYPDGGVSNCCACHSRHKFSAAEARQPAACTNCHLGPDHPDKEVFEASVHGHIFDTNEEAYDFSTGKQIPGKTLRAPTCFTCHLSGINGLKATHNVSARLKWNLWAPVSKQRNGKAETAGWTWWKEKKAIRGNPVAGNPGGAEAGRDEMKQVCVTCHSQTFANNYFERVDAAVETYNKYVAYAQKMFKDLKSKGLIKSDVWSDPFFKLYYYLWHHEGRRFRQGAAMGGPDYSHWHGVFQLQQEIREMQDIYNYRIKMLKKLGDPKKVLATEPPNSIVTHE</sequence>
<keyword evidence="6" id="KW-1185">Reference proteome</keyword>
<name>A0ABY1NUV0_9BACT</name>